<evidence type="ECO:0000259" key="15">
    <source>
        <dbReference type="PROSITE" id="PS50123"/>
    </source>
</evidence>
<feature type="domain" description="CheB-type methylesterase" evidence="14">
    <location>
        <begin position="15"/>
        <end position="203"/>
    </location>
</feature>
<dbReference type="Pfam" id="PF00512">
    <property type="entry name" value="HisKA"/>
    <property type="match status" value="1"/>
</dbReference>
<dbReference type="SMART" id="SM00388">
    <property type="entry name" value="HisKA"/>
    <property type="match status" value="1"/>
</dbReference>
<feature type="active site" evidence="6">
    <location>
        <position position="54"/>
    </location>
</feature>
<dbReference type="InterPro" id="IPR003018">
    <property type="entry name" value="GAF"/>
</dbReference>
<feature type="domain" description="PAC" evidence="13">
    <location>
        <begin position="801"/>
        <end position="851"/>
    </location>
</feature>
<feature type="active site" evidence="6">
    <location>
        <position position="27"/>
    </location>
</feature>
<dbReference type="InterPro" id="IPR003594">
    <property type="entry name" value="HATPase_dom"/>
</dbReference>
<dbReference type="SMART" id="SM00387">
    <property type="entry name" value="HATPase_c"/>
    <property type="match status" value="1"/>
</dbReference>
<dbReference type="SUPFAM" id="SSF53335">
    <property type="entry name" value="S-adenosyl-L-methionine-dependent methyltransferases"/>
    <property type="match status" value="1"/>
</dbReference>
<evidence type="ECO:0000256" key="2">
    <source>
        <dbReference type="ARBA" id="ARBA00012438"/>
    </source>
</evidence>
<dbReference type="InterPro" id="IPR011006">
    <property type="entry name" value="CheY-like_superfamily"/>
</dbReference>
<dbReference type="CDD" id="cd16922">
    <property type="entry name" value="HATPase_EvgS-ArcB-TorS-like"/>
    <property type="match status" value="1"/>
</dbReference>
<dbReference type="Pfam" id="PF13185">
    <property type="entry name" value="GAF_2"/>
    <property type="match status" value="1"/>
</dbReference>
<protein>
    <recommendedName>
        <fullName evidence="2">histidine kinase</fullName>
        <ecNumber evidence="2">2.7.13.3</ecNumber>
    </recommendedName>
</protein>
<dbReference type="SMART" id="SM00448">
    <property type="entry name" value="REC"/>
    <property type="match status" value="1"/>
</dbReference>
<dbReference type="InterPro" id="IPR035909">
    <property type="entry name" value="CheB_C"/>
</dbReference>
<dbReference type="GO" id="GO:0005737">
    <property type="term" value="C:cytoplasm"/>
    <property type="evidence" value="ECO:0007669"/>
    <property type="project" value="InterPro"/>
</dbReference>
<keyword evidence="8" id="KW-0175">Coiled coil</keyword>
<dbReference type="SMART" id="SM00138">
    <property type="entry name" value="MeTrc"/>
    <property type="match status" value="1"/>
</dbReference>
<dbReference type="PROSITE" id="PS50109">
    <property type="entry name" value="HIS_KIN"/>
    <property type="match status" value="1"/>
</dbReference>
<dbReference type="OrthoDB" id="9786165at2"/>
<dbReference type="InterPro" id="IPR013656">
    <property type="entry name" value="PAS_4"/>
</dbReference>
<dbReference type="InterPro" id="IPR000700">
    <property type="entry name" value="PAS-assoc_C"/>
</dbReference>
<keyword evidence="6" id="KW-0378">Hydrolase</keyword>
<dbReference type="Pfam" id="PF00989">
    <property type="entry name" value="PAS"/>
    <property type="match status" value="2"/>
</dbReference>
<organism evidence="16">
    <name type="scientific">Desulfovibrio sp. U5L</name>
    <dbReference type="NCBI Taxonomy" id="596152"/>
    <lineage>
        <taxon>Bacteria</taxon>
        <taxon>Pseudomonadati</taxon>
        <taxon>Thermodesulfobacteriota</taxon>
        <taxon>Desulfovibrionia</taxon>
        <taxon>Desulfovibrionales</taxon>
        <taxon>Desulfovibrionaceae</taxon>
        <taxon>Desulfovibrio</taxon>
    </lineage>
</organism>
<dbReference type="Gene3D" id="3.40.50.2300">
    <property type="match status" value="1"/>
</dbReference>
<feature type="domain" description="PAS" evidence="12">
    <location>
        <begin position="985"/>
        <end position="1050"/>
    </location>
</feature>
<dbReference type="InterPro" id="IPR029016">
    <property type="entry name" value="GAF-like_dom_sf"/>
</dbReference>
<evidence type="ECO:0000256" key="3">
    <source>
        <dbReference type="ARBA" id="ARBA00022553"/>
    </source>
</evidence>
<dbReference type="HOGENOM" id="CLU_000892_2_1_7"/>
<dbReference type="Gene3D" id="3.30.450.40">
    <property type="match status" value="1"/>
</dbReference>
<dbReference type="SUPFAM" id="SSF52172">
    <property type="entry name" value="CheY-like"/>
    <property type="match status" value="1"/>
</dbReference>
<proteinExistence type="predicted"/>
<dbReference type="GO" id="GO:0000155">
    <property type="term" value="F:phosphorelay sensor kinase activity"/>
    <property type="evidence" value="ECO:0007669"/>
    <property type="project" value="InterPro"/>
</dbReference>
<dbReference type="Pfam" id="PF13596">
    <property type="entry name" value="PAS_10"/>
    <property type="match status" value="1"/>
</dbReference>
<dbReference type="CDD" id="cd00082">
    <property type="entry name" value="HisKA"/>
    <property type="match status" value="1"/>
</dbReference>
<dbReference type="InterPro" id="IPR000673">
    <property type="entry name" value="Sig_transdc_resp-reg_Me-estase"/>
</dbReference>
<dbReference type="Pfam" id="PF08448">
    <property type="entry name" value="PAS_4"/>
    <property type="match status" value="1"/>
</dbReference>
<dbReference type="PANTHER" id="PTHR43047:SF64">
    <property type="entry name" value="HISTIDINE KINASE CONTAINING CHEY-HOMOLOGOUS RECEIVER DOMAIN AND PAS DOMAIN-RELATED"/>
    <property type="match status" value="1"/>
</dbReference>
<dbReference type="SUPFAM" id="SSF55874">
    <property type="entry name" value="ATPase domain of HSP90 chaperone/DNA topoisomerase II/histidine kinase"/>
    <property type="match status" value="1"/>
</dbReference>
<feature type="domain" description="Response regulatory" evidence="11">
    <location>
        <begin position="1781"/>
        <end position="1900"/>
    </location>
</feature>
<evidence type="ECO:0000256" key="1">
    <source>
        <dbReference type="ARBA" id="ARBA00000085"/>
    </source>
</evidence>
<dbReference type="FunFam" id="3.30.565.10:FF:000010">
    <property type="entry name" value="Sensor histidine kinase RcsC"/>
    <property type="match status" value="1"/>
</dbReference>
<sequence>MEHETPVPVQPESPERADFPVVAIGASSGGLPALTALLGGLPQGFGAALVVITHTPADVKSHLAQVLAGISRLPVRELSGSDVAEPGLVYVLPSGRDASIEGGVLLLTERPAGQPHHPIDRFMASLARDRGPDAIGIVLSGAGSDGALGVRDINAAGGLVMVQSPDTALHDSMPLSALRTGVADMVMPVESMVEALARAVPREACPPPDDPAHARRAADCAALDRILSLLLEHTGHDLGGYKTSTMLRRIHKRMLLAGVSDLSGYAARLAADAAERTRLFGDLLIGVTAFFRDEQAFALLAEKALPALFRELGPGMPLRAWVACCATGEEAYSVAMLLAECGEETGLAPPVKIFATDIDTTALEAARKGVYPLASAATMGEKRLSTWFRCHGEKCAVAPDLRENIVFAVHDLLRDPPFLGMDLVVCRNFLIYLNADIQAKVISLFSHALRPGGYLLLGPAEAISEGASRFETVDKKWRLFRRKATAAGLPDLPARRAPLPRLDFPSLPSRFLQAGPDPKEMAETLLLARYGHPAVLIDRDGRVLRLIGDTNPYLEFGSGAPSLTARKLTRKALRPHLRRIMDAALADGREHASGLVPLDGAGAAPVELRAIPVPDARGQTAYVLVVFERIAPETLEPGGPARQCESEADLVARYEAELDLLGDQLERSVAGYETLTEELKASNEELVSMNEELQSSNEEMEASREELQSLNEELSSLNTELQARIEEVATARTFVENLLAATHLATVVLDQSLAVVRFTPAALALFHLIATDAGRPVEQVKTTFAADHLLDDCRRVLDHGAVVEREFRAEDGRWFLERAFPFREPSGAVAGVVLTFTDVTMLKEAEAVLRRGKEELEALVDRRTEELREQARLLDLTVVMVRDLDNRILFWTEGCQSLFGWTREEAVGRIASELLQTEYPEPQAAIRERLLEEGRWSGQLRKRTRDGRPKDLAVTWLLNRDPAGRPLSILEVANDVTEQNRLEAQARRWSRVFEAAEFGLAHVDAADNTFIEVNRAFARDRGYTPEELAGRPLSVLFPPETRERVRAAIQGFDATGHGMIETEHLRKDGSRMPVLVEVTVLRDAAGNPASRVAYALDITERKKAEEAVRDMARFPSENPNPVFRVGADMAVSQANPASREFLRDSGSGEGEAFPEAFLPAVRQAFATGGITQFEAAVGERMFVFAVCPVPVRGYANVYGMDITARKKAEEALAKSEQRLRQLVDLAPDAIIIQSGGRFAYVNPAAVRLFGAASAEDLLGEDIVSHMHPDSREAVRKRIRMANEERATLPSVELVYLRQDGTSVPVEAVAAPFEYQGGPASLVFARDISERRRAEEETKRRTDMAEAVARVRDTYVSGLSPAVIFGTALGELLRLTGSGYGFIAELETDDKGRPVQQFLAISNLAWETGTPRFYAQYAPSGLMTHTMDGLHGAAVASGGPVIANRPNEDCRASGHRPDGHPALDSFLGLPMFHGRECMGSIGLANRPEGYDPRLVASIRPLVETCAQIIERLRAERRLVAAKQAAEAASLSKSEFLANMSHEIRTPLNGVLGMLQLIQTTELDPEQKEYADLAVRSSQRLTRLLSDILDLSLVESGRLAIREAPCAPADLRSAVVDLFGLPAREKGVALSVFLDESLPETIVADEARLRQILFNLVGNAVKFTDQGQVTLEIGPASRRFDAAFRVLVTVADTGIGIPEDQLAAIFEPFGQVEGVYVRRFGGAGLGLSIVRRLVGLMGGELAVDSEEGHGTTMYVSLPLGRVAGAAPPVGPAGDRAPAGPGLRLLLAEDDAVSMLSFARMLEKAGHRVDTADDGAKAMALVARGDYDCILMDVQMPVMDGVAATRAIRTDASLGQKARVPIIAMTAYAMAGDREKFLAAGMDDYVSKPVDLDVLMEALERVRASRGEAGPGPEETPAGDGE</sequence>
<dbReference type="Pfam" id="PF02518">
    <property type="entry name" value="HATPase_c"/>
    <property type="match status" value="1"/>
</dbReference>
<dbReference type="InterPro" id="IPR000780">
    <property type="entry name" value="CheR_MeTrfase"/>
</dbReference>
<dbReference type="STRING" id="596152.DesU5LDRAFT_3952"/>
<dbReference type="PRINTS" id="PR00996">
    <property type="entry name" value="CHERMTFRASE"/>
</dbReference>
<keyword evidence="6" id="KW-0145">Chemotaxis</keyword>
<feature type="modified residue" description="4-aspartylphosphate" evidence="7">
    <location>
        <position position="1830"/>
    </location>
</feature>
<evidence type="ECO:0000259" key="11">
    <source>
        <dbReference type="PROSITE" id="PS50110"/>
    </source>
</evidence>
<dbReference type="Pfam" id="PF01339">
    <property type="entry name" value="CheB_methylest"/>
    <property type="match status" value="1"/>
</dbReference>
<dbReference type="SUPFAM" id="SSF47757">
    <property type="entry name" value="Chemotaxis receptor methyltransferase CheR, N-terminal domain"/>
    <property type="match status" value="1"/>
</dbReference>
<dbReference type="PANTHER" id="PTHR43047">
    <property type="entry name" value="TWO-COMPONENT HISTIDINE PROTEIN KINASE"/>
    <property type="match status" value="1"/>
</dbReference>
<dbReference type="InterPro" id="IPR001610">
    <property type="entry name" value="PAC"/>
</dbReference>
<dbReference type="PROSITE" id="PS50113">
    <property type="entry name" value="PAC"/>
    <property type="match status" value="4"/>
</dbReference>
<dbReference type="InterPro" id="IPR036097">
    <property type="entry name" value="HisK_dim/P_sf"/>
</dbReference>
<dbReference type="CDD" id="cd00130">
    <property type="entry name" value="PAS"/>
    <property type="match status" value="3"/>
</dbReference>
<gene>
    <name evidence="16" type="ORF">DesU5LDRAFT_3952</name>
</gene>
<evidence type="ECO:0000259" key="13">
    <source>
        <dbReference type="PROSITE" id="PS50113"/>
    </source>
</evidence>
<keyword evidence="5" id="KW-0418">Kinase</keyword>
<feature type="domain" description="PAC" evidence="13">
    <location>
        <begin position="1289"/>
        <end position="1339"/>
    </location>
</feature>
<dbReference type="GO" id="GO:0008984">
    <property type="term" value="F:protein-glutamate methylesterase activity"/>
    <property type="evidence" value="ECO:0007669"/>
    <property type="project" value="InterPro"/>
</dbReference>
<dbReference type="InterPro" id="IPR022642">
    <property type="entry name" value="CheR_C"/>
</dbReference>
<dbReference type="SUPFAM" id="SSF55781">
    <property type="entry name" value="GAF domain-like"/>
    <property type="match status" value="1"/>
</dbReference>
<evidence type="ECO:0000313" key="16">
    <source>
        <dbReference type="EMBL" id="EIG55558.1"/>
    </source>
</evidence>
<dbReference type="SUPFAM" id="SSF52738">
    <property type="entry name" value="Methylesterase CheB, C-terminal domain"/>
    <property type="match status" value="1"/>
</dbReference>
<reference evidence="16" key="1">
    <citation type="submission" date="2011-11" db="EMBL/GenBank/DDBJ databases">
        <title>Improved High-Quality Draft sequence of Desulfovibrio sp. U5L.</title>
        <authorList>
            <consortium name="US DOE Joint Genome Institute"/>
            <person name="Lucas S."/>
            <person name="Han J."/>
            <person name="Lapidus A."/>
            <person name="Cheng J.-F."/>
            <person name="Goodwin L."/>
            <person name="Pitluck S."/>
            <person name="Peters L."/>
            <person name="Ovchinnikova G."/>
            <person name="Held B."/>
            <person name="Detter J.C."/>
            <person name="Han C."/>
            <person name="Tapia R."/>
            <person name="Land M."/>
            <person name="Hauser L."/>
            <person name="Kyrpides N."/>
            <person name="Ivanova N."/>
            <person name="Pagani I."/>
            <person name="Gabster J."/>
            <person name="Walker C."/>
            <person name="Stolyar S."/>
            <person name="Stahl D."/>
            <person name="Arkin A."/>
            <person name="Dehal P."/>
            <person name="Hazen T."/>
            <person name="Woyke T."/>
        </authorList>
    </citation>
    <scope>NUCLEOTIDE SEQUENCE [LARGE SCALE GENOMIC DNA]</scope>
    <source>
        <strain evidence="16">U5L</strain>
    </source>
</reference>
<evidence type="ECO:0000259" key="14">
    <source>
        <dbReference type="PROSITE" id="PS50122"/>
    </source>
</evidence>
<dbReference type="SMART" id="SM00091">
    <property type="entry name" value="PAS"/>
    <property type="match status" value="5"/>
</dbReference>
<dbReference type="InterPro" id="IPR029063">
    <property type="entry name" value="SAM-dependent_MTases_sf"/>
</dbReference>
<evidence type="ECO:0000256" key="9">
    <source>
        <dbReference type="SAM" id="MobiDB-lite"/>
    </source>
</evidence>
<dbReference type="eggNOG" id="COG2205">
    <property type="taxonomic scope" value="Bacteria"/>
</dbReference>
<dbReference type="NCBIfam" id="TIGR00229">
    <property type="entry name" value="sensory_box"/>
    <property type="match status" value="3"/>
</dbReference>
<evidence type="ECO:0000256" key="7">
    <source>
        <dbReference type="PROSITE-ProRule" id="PRU00169"/>
    </source>
</evidence>
<dbReference type="GO" id="GO:0008757">
    <property type="term" value="F:S-adenosylmethionine-dependent methyltransferase activity"/>
    <property type="evidence" value="ECO:0007669"/>
    <property type="project" value="InterPro"/>
</dbReference>
<dbReference type="Pfam" id="PF01739">
    <property type="entry name" value="CheR"/>
    <property type="match status" value="1"/>
</dbReference>
<feature type="domain" description="PAC" evidence="13">
    <location>
        <begin position="936"/>
        <end position="988"/>
    </location>
</feature>
<feature type="coiled-coil region" evidence="8">
    <location>
        <begin position="842"/>
        <end position="873"/>
    </location>
</feature>
<dbReference type="Gene3D" id="3.30.450.20">
    <property type="entry name" value="PAS domain"/>
    <property type="match status" value="4"/>
</dbReference>
<keyword evidence="4" id="KW-0808">Transferase</keyword>
<evidence type="ECO:0000256" key="4">
    <source>
        <dbReference type="ARBA" id="ARBA00022679"/>
    </source>
</evidence>
<accession>I2Q702</accession>
<dbReference type="InterPro" id="IPR003661">
    <property type="entry name" value="HisK_dim/P_dom"/>
</dbReference>
<dbReference type="PROSITE" id="PS50110">
    <property type="entry name" value="RESPONSE_REGULATORY"/>
    <property type="match status" value="1"/>
</dbReference>
<dbReference type="InterPro" id="IPR005467">
    <property type="entry name" value="His_kinase_dom"/>
</dbReference>
<dbReference type="EMBL" id="JH600068">
    <property type="protein sequence ID" value="EIG55558.1"/>
    <property type="molecule type" value="Genomic_DNA"/>
</dbReference>
<dbReference type="CDD" id="cd16434">
    <property type="entry name" value="CheB-CheR_fusion"/>
    <property type="match status" value="1"/>
</dbReference>
<dbReference type="PROSITE" id="PS50123">
    <property type="entry name" value="CHER"/>
    <property type="match status" value="1"/>
</dbReference>
<dbReference type="eggNOG" id="COG1352">
    <property type="taxonomic scope" value="Bacteria"/>
</dbReference>
<evidence type="ECO:0000259" key="10">
    <source>
        <dbReference type="PROSITE" id="PS50109"/>
    </source>
</evidence>
<dbReference type="Gene3D" id="1.10.287.130">
    <property type="match status" value="1"/>
</dbReference>
<dbReference type="GO" id="GO:0006935">
    <property type="term" value="P:chemotaxis"/>
    <property type="evidence" value="ECO:0007669"/>
    <property type="project" value="UniProtKB-UniRule"/>
</dbReference>
<dbReference type="PROSITE" id="PS50112">
    <property type="entry name" value="PAS"/>
    <property type="match status" value="3"/>
</dbReference>
<dbReference type="SMART" id="SM00065">
    <property type="entry name" value="GAF"/>
    <property type="match status" value="1"/>
</dbReference>
<feature type="domain" description="CheR-type methyltransferase" evidence="15">
    <location>
        <begin position="223"/>
        <end position="483"/>
    </location>
</feature>
<feature type="domain" description="PAC" evidence="13">
    <location>
        <begin position="1058"/>
        <end position="1110"/>
    </location>
</feature>
<dbReference type="Gene3D" id="3.40.50.180">
    <property type="entry name" value="Methylesterase CheB, C-terminal domain"/>
    <property type="match status" value="1"/>
</dbReference>
<dbReference type="CDD" id="cd17546">
    <property type="entry name" value="REC_hyHK_CKI1_RcsC-like"/>
    <property type="match status" value="1"/>
</dbReference>
<dbReference type="GO" id="GO:0006355">
    <property type="term" value="P:regulation of DNA-templated transcription"/>
    <property type="evidence" value="ECO:0007669"/>
    <property type="project" value="InterPro"/>
</dbReference>
<dbReference type="SMART" id="SM00086">
    <property type="entry name" value="PAC"/>
    <property type="match status" value="4"/>
</dbReference>
<evidence type="ECO:0000256" key="6">
    <source>
        <dbReference type="PROSITE-ProRule" id="PRU00050"/>
    </source>
</evidence>
<dbReference type="InterPro" id="IPR035965">
    <property type="entry name" value="PAS-like_dom_sf"/>
</dbReference>
<feature type="active site" evidence="6">
    <location>
        <position position="145"/>
    </location>
</feature>
<dbReference type="SUPFAM" id="SSF47384">
    <property type="entry name" value="Homodimeric domain of signal transducing histidine kinase"/>
    <property type="match status" value="1"/>
</dbReference>
<dbReference type="Pfam" id="PF03705">
    <property type="entry name" value="CheR_N"/>
    <property type="match status" value="1"/>
</dbReference>
<feature type="domain" description="Histidine kinase" evidence="10">
    <location>
        <begin position="1537"/>
        <end position="1759"/>
    </location>
</feature>
<dbReference type="InterPro" id="IPR022641">
    <property type="entry name" value="CheR_N"/>
</dbReference>
<evidence type="ECO:0000256" key="5">
    <source>
        <dbReference type="ARBA" id="ARBA00022777"/>
    </source>
</evidence>
<dbReference type="SUPFAM" id="SSF55785">
    <property type="entry name" value="PYP-like sensor domain (PAS domain)"/>
    <property type="match status" value="4"/>
</dbReference>
<feature type="domain" description="PAS" evidence="12">
    <location>
        <begin position="1215"/>
        <end position="1285"/>
    </location>
</feature>
<dbReference type="InterPro" id="IPR013767">
    <property type="entry name" value="PAS_fold"/>
</dbReference>
<dbReference type="Pfam" id="PF00072">
    <property type="entry name" value="Response_reg"/>
    <property type="match status" value="1"/>
</dbReference>
<dbReference type="PROSITE" id="PS50122">
    <property type="entry name" value="CHEB"/>
    <property type="match status" value="1"/>
</dbReference>
<feature type="coiled-coil region" evidence="8">
    <location>
        <begin position="672"/>
        <end position="731"/>
    </location>
</feature>
<dbReference type="InterPro" id="IPR000014">
    <property type="entry name" value="PAS"/>
</dbReference>
<keyword evidence="3 7" id="KW-0597">Phosphoprotein</keyword>
<dbReference type="InterPro" id="IPR001789">
    <property type="entry name" value="Sig_transdc_resp-reg_receiver"/>
</dbReference>
<dbReference type="Gene3D" id="3.30.565.10">
    <property type="entry name" value="Histidine kinase-like ATPase, C-terminal domain"/>
    <property type="match status" value="1"/>
</dbReference>
<comment type="catalytic activity">
    <reaction evidence="1">
        <text>ATP + protein L-histidine = ADP + protein N-phospho-L-histidine.</text>
        <dbReference type="EC" id="2.7.13.3"/>
    </reaction>
</comment>
<name>I2Q702_9BACT</name>
<dbReference type="InterPro" id="IPR036890">
    <property type="entry name" value="HATPase_C_sf"/>
</dbReference>
<evidence type="ECO:0000259" key="12">
    <source>
        <dbReference type="PROSITE" id="PS50112"/>
    </source>
</evidence>
<evidence type="ECO:0000256" key="8">
    <source>
        <dbReference type="SAM" id="Coils"/>
    </source>
</evidence>
<feature type="domain" description="PAS" evidence="12">
    <location>
        <begin position="879"/>
        <end position="930"/>
    </location>
</feature>
<feature type="region of interest" description="Disordered" evidence="9">
    <location>
        <begin position="1900"/>
        <end position="1919"/>
    </location>
</feature>
<dbReference type="EC" id="2.7.13.3" evidence="2"/>
<dbReference type="Gene3D" id="3.40.50.150">
    <property type="entry name" value="Vaccinia Virus protein VP39"/>
    <property type="match status" value="1"/>
</dbReference>
<dbReference type="GO" id="GO:0000156">
    <property type="term" value="F:phosphorelay response regulator activity"/>
    <property type="evidence" value="ECO:0007669"/>
    <property type="project" value="InterPro"/>
</dbReference>